<protein>
    <recommendedName>
        <fullName evidence="5">Exonuclease domain-containing protein</fullName>
    </recommendedName>
</protein>
<proteinExistence type="predicted"/>
<feature type="domain" description="Exonuclease" evidence="5">
    <location>
        <begin position="135"/>
        <end position="305"/>
    </location>
</feature>
<dbReference type="SUPFAM" id="SSF53098">
    <property type="entry name" value="Ribonuclease H-like"/>
    <property type="match status" value="1"/>
</dbReference>
<accession>A0ABR7HJP9</accession>
<dbReference type="InterPro" id="IPR036397">
    <property type="entry name" value="RNaseH_sf"/>
</dbReference>
<dbReference type="InterPro" id="IPR013520">
    <property type="entry name" value="Ribonucl_H"/>
</dbReference>
<organism evidence="6 7">
    <name type="scientific">Ruminococcus intestinalis</name>
    <dbReference type="NCBI Taxonomy" id="2763066"/>
    <lineage>
        <taxon>Bacteria</taxon>
        <taxon>Bacillati</taxon>
        <taxon>Bacillota</taxon>
        <taxon>Clostridia</taxon>
        <taxon>Eubacteriales</taxon>
        <taxon>Oscillospiraceae</taxon>
        <taxon>Ruminococcus</taxon>
    </lineage>
</organism>
<dbReference type="RefSeq" id="WP_186935033.1">
    <property type="nucleotide sequence ID" value="NZ_JACOPS010000002.1"/>
</dbReference>
<keyword evidence="3" id="KW-0269">Exonuclease</keyword>
<dbReference type="PANTHER" id="PTHR30231:SF4">
    <property type="entry name" value="PROTEIN NEN2"/>
    <property type="match status" value="1"/>
</dbReference>
<evidence type="ECO:0000256" key="3">
    <source>
        <dbReference type="ARBA" id="ARBA00022839"/>
    </source>
</evidence>
<evidence type="ECO:0000256" key="1">
    <source>
        <dbReference type="ARBA" id="ARBA00022722"/>
    </source>
</evidence>
<keyword evidence="7" id="KW-1185">Reference proteome</keyword>
<feature type="coiled-coil region" evidence="4">
    <location>
        <begin position="80"/>
        <end position="107"/>
    </location>
</feature>
<keyword evidence="4" id="KW-0175">Coiled coil</keyword>
<dbReference type="InterPro" id="IPR012337">
    <property type="entry name" value="RNaseH-like_sf"/>
</dbReference>
<dbReference type="CDD" id="cd06127">
    <property type="entry name" value="DEDDh"/>
    <property type="match status" value="1"/>
</dbReference>
<comment type="caution">
    <text evidence="6">The sequence shown here is derived from an EMBL/GenBank/DDBJ whole genome shotgun (WGS) entry which is preliminary data.</text>
</comment>
<evidence type="ECO:0000259" key="5">
    <source>
        <dbReference type="SMART" id="SM00479"/>
    </source>
</evidence>
<evidence type="ECO:0000313" key="6">
    <source>
        <dbReference type="EMBL" id="MBC5727763.1"/>
    </source>
</evidence>
<dbReference type="PANTHER" id="PTHR30231">
    <property type="entry name" value="DNA POLYMERASE III SUBUNIT EPSILON"/>
    <property type="match status" value="1"/>
</dbReference>
<evidence type="ECO:0000313" key="7">
    <source>
        <dbReference type="Proteomes" id="UP000636755"/>
    </source>
</evidence>
<evidence type="ECO:0000256" key="2">
    <source>
        <dbReference type="ARBA" id="ARBA00022801"/>
    </source>
</evidence>
<keyword evidence="1" id="KW-0540">Nuclease</keyword>
<dbReference type="Gene3D" id="3.30.420.10">
    <property type="entry name" value="Ribonuclease H-like superfamily/Ribonuclease H"/>
    <property type="match status" value="1"/>
</dbReference>
<dbReference type="EMBL" id="JACOPS010000002">
    <property type="protein sequence ID" value="MBC5727763.1"/>
    <property type="molecule type" value="Genomic_DNA"/>
</dbReference>
<keyword evidence="2" id="KW-0378">Hydrolase</keyword>
<name>A0ABR7HJP9_9FIRM</name>
<dbReference type="SMART" id="SM00479">
    <property type="entry name" value="EXOIII"/>
    <property type="match status" value="1"/>
</dbReference>
<sequence length="305" mass="35833">MSIWDDYKTSVRTRINVKQDRLLLTERQWKLKHYIKIDDKCGRYLWVNAYCPNQELYLWDEEVRKMTDEELTAYRTKEKEKRVARQKAFLQQQKVKKEEELLQLRREITQDIVKSIIKNTFTAQNFDSGIEYEYDEIVIDTETTGLNADTDELLQVSIIDSQGNTLFNSYIKPLYTDNWNKAMAVNHITPETVATAPNILEVKQEISRIINSAHTIIGYNVDFDLSFLSAVGIENSKATVIDVMQDFADIYGEWSEQYGCHKWQKLTKCAEYYGYDWGTDIAHDSLADCKATLYCYQKMLQEEHM</sequence>
<dbReference type="Pfam" id="PF00929">
    <property type="entry name" value="RNase_T"/>
    <property type="match status" value="1"/>
</dbReference>
<reference evidence="6 7" key="1">
    <citation type="submission" date="2020-08" db="EMBL/GenBank/DDBJ databases">
        <title>Genome public.</title>
        <authorList>
            <person name="Liu C."/>
            <person name="Sun Q."/>
        </authorList>
    </citation>
    <scope>NUCLEOTIDE SEQUENCE [LARGE SCALE GENOMIC DNA]</scope>
    <source>
        <strain evidence="6 7">NSJ-71</strain>
    </source>
</reference>
<dbReference type="Proteomes" id="UP000636755">
    <property type="component" value="Unassembled WGS sequence"/>
</dbReference>
<gene>
    <name evidence="6" type="ORF">H8R91_04335</name>
</gene>
<evidence type="ECO:0000256" key="4">
    <source>
        <dbReference type="SAM" id="Coils"/>
    </source>
</evidence>